<keyword evidence="4" id="KW-1185">Reference proteome</keyword>
<dbReference type="Pfam" id="PF12708">
    <property type="entry name" value="Pect-lyase_RHGA_epim"/>
    <property type="match status" value="1"/>
</dbReference>
<dbReference type="SUPFAM" id="SSF51126">
    <property type="entry name" value="Pectin lyase-like"/>
    <property type="match status" value="1"/>
</dbReference>
<sequence>MVRWFAPVLMMLSGTFVAAQERPVSVLDFGAVPGDGRADDEAIVAALRYARDRGFNEVVLPQGEYLIAAQMSYVSGVDLVGAGCGRTVLKRSAGSRGQMMFELDGTSDASLRGMTFEYSGAPEFYRAIGFRGAGSQNIVIERNCFSDRNPTGVGGDRWAVELSAEDSPSRNVTISNNEVRGRLQLTAGGGAGVSRLRLSENTVIGATANGIGLSTLSDSAVFDDIEIRDNDIRNSSSIGIFIGPDQPYADGGKFNNIRIIDNRIDGLTSRFGYGIFLRASRNGFSQVSINGNSLDGGAAEKTTAIRLTDDHGKGQRNFSGVRICQNDARRFSRGLWLENVDTAAIDGNRVDTGRPYLVEPSVNHDVRFDSAGGC</sequence>
<dbReference type="AlphaFoldDB" id="A0A844ZBY3"/>
<dbReference type="InterPro" id="IPR024535">
    <property type="entry name" value="RHGA/B-epi-like_pectate_lyase"/>
</dbReference>
<dbReference type="Proteomes" id="UP000433104">
    <property type="component" value="Unassembled WGS sequence"/>
</dbReference>
<comment type="caution">
    <text evidence="3">The sequence shown here is derived from an EMBL/GenBank/DDBJ whole genome shotgun (WGS) entry which is preliminary data.</text>
</comment>
<name>A0A844ZBY3_9SPHN</name>
<dbReference type="Gene3D" id="2.160.20.10">
    <property type="entry name" value="Single-stranded right-handed beta-helix, Pectin lyase-like"/>
    <property type="match status" value="1"/>
</dbReference>
<dbReference type="RefSeq" id="WP_160682598.1">
    <property type="nucleotide sequence ID" value="NZ_WTYW01000002.1"/>
</dbReference>
<dbReference type="InterPro" id="IPR011050">
    <property type="entry name" value="Pectin_lyase_fold/virulence"/>
</dbReference>
<dbReference type="InterPro" id="IPR006626">
    <property type="entry name" value="PbH1"/>
</dbReference>
<protein>
    <recommendedName>
        <fullName evidence="2">Rhamnogalacturonase A/B/Epimerase-like pectate lyase domain-containing protein</fullName>
    </recommendedName>
</protein>
<keyword evidence="1" id="KW-0732">Signal</keyword>
<dbReference type="InterPro" id="IPR012334">
    <property type="entry name" value="Pectin_lyas_fold"/>
</dbReference>
<feature type="signal peptide" evidence="1">
    <location>
        <begin position="1"/>
        <end position="19"/>
    </location>
</feature>
<dbReference type="OrthoDB" id="338827at2"/>
<gene>
    <name evidence="3" type="ORF">GRI38_08475</name>
</gene>
<reference evidence="3 4" key="1">
    <citation type="submission" date="2019-12" db="EMBL/GenBank/DDBJ databases">
        <title>Genomic-based taxomic classification of the family Erythrobacteraceae.</title>
        <authorList>
            <person name="Xu L."/>
        </authorList>
    </citation>
    <scope>NUCLEOTIDE SEQUENCE [LARGE SCALE GENOMIC DNA]</scope>
    <source>
        <strain evidence="3 4">MCCC 1A09962</strain>
    </source>
</reference>
<accession>A0A844ZBY3</accession>
<feature type="chain" id="PRO_5032290064" description="Rhamnogalacturonase A/B/Epimerase-like pectate lyase domain-containing protein" evidence="1">
    <location>
        <begin position="20"/>
        <end position="374"/>
    </location>
</feature>
<evidence type="ECO:0000313" key="4">
    <source>
        <dbReference type="Proteomes" id="UP000433104"/>
    </source>
</evidence>
<proteinExistence type="predicted"/>
<evidence type="ECO:0000313" key="3">
    <source>
        <dbReference type="EMBL" id="MXO86061.1"/>
    </source>
</evidence>
<evidence type="ECO:0000259" key="2">
    <source>
        <dbReference type="Pfam" id="PF12708"/>
    </source>
</evidence>
<evidence type="ECO:0000256" key="1">
    <source>
        <dbReference type="SAM" id="SignalP"/>
    </source>
</evidence>
<organism evidence="3 4">
    <name type="scientific">Parapontixanthobacter aurantiacus</name>
    <dbReference type="NCBI Taxonomy" id="1463599"/>
    <lineage>
        <taxon>Bacteria</taxon>
        <taxon>Pseudomonadati</taxon>
        <taxon>Pseudomonadota</taxon>
        <taxon>Alphaproteobacteria</taxon>
        <taxon>Sphingomonadales</taxon>
        <taxon>Erythrobacteraceae</taxon>
        <taxon>Parapontixanthobacter</taxon>
    </lineage>
</organism>
<dbReference type="SMART" id="SM00710">
    <property type="entry name" value="PbH1"/>
    <property type="match status" value="4"/>
</dbReference>
<feature type="domain" description="Rhamnogalacturonase A/B/Epimerase-like pectate lyase" evidence="2">
    <location>
        <begin position="24"/>
        <end position="229"/>
    </location>
</feature>
<dbReference type="EMBL" id="WTYW01000002">
    <property type="protein sequence ID" value="MXO86061.1"/>
    <property type="molecule type" value="Genomic_DNA"/>
</dbReference>